<dbReference type="InterPro" id="IPR007763">
    <property type="entry name" value="NDUFA12"/>
</dbReference>
<accession>A0A8J5XWA4</accession>
<feature type="compositionally biased region" description="Low complexity" evidence="2">
    <location>
        <begin position="157"/>
        <end position="166"/>
    </location>
</feature>
<dbReference type="EMBL" id="JAGTXO010000003">
    <property type="protein sequence ID" value="KAG8469125.1"/>
    <property type="molecule type" value="Genomic_DNA"/>
</dbReference>
<dbReference type="AlphaFoldDB" id="A0A8J5XWA4"/>
<name>A0A8J5XWA4_DIALT</name>
<dbReference type="GO" id="GO:0045271">
    <property type="term" value="C:respiratory chain complex I"/>
    <property type="evidence" value="ECO:0007669"/>
    <property type="project" value="InterPro"/>
</dbReference>
<protein>
    <recommendedName>
        <fullName evidence="5">NADH dehydrogenase [ubiquinone] 1 alpha subcomplex subunit 12</fullName>
    </recommendedName>
</protein>
<gene>
    <name evidence="3" type="ORF">KFE25_007643</name>
</gene>
<feature type="compositionally biased region" description="Low complexity" evidence="2">
    <location>
        <begin position="109"/>
        <end position="121"/>
    </location>
</feature>
<evidence type="ECO:0000256" key="2">
    <source>
        <dbReference type="SAM" id="MobiDB-lite"/>
    </source>
</evidence>
<evidence type="ECO:0000313" key="4">
    <source>
        <dbReference type="Proteomes" id="UP000751190"/>
    </source>
</evidence>
<dbReference type="OrthoDB" id="274641at2759"/>
<feature type="compositionally biased region" description="Basic and acidic residues" evidence="2">
    <location>
        <begin position="145"/>
        <end position="155"/>
    </location>
</feature>
<sequence length="195" mass="21161">MPLRERAGHDRFGNVYYVVRKRMDEPSTASVAKGVSWHDLRKREERHVDWAAGGSRCGDYSPDMLPPDWSQWLNFRRVEPPQSELSANEEREQLDARVEPRMLRAERLAATPAANPRAGAQPAPPAPTTASPDGSRPAENSAVEALRDGGFKPDHWAPGATAAAPSGRRRGRARAASSVTHGDGAAGGERATHGE</sequence>
<proteinExistence type="inferred from homology"/>
<comment type="similarity">
    <text evidence="1">Belongs to the complex I NDUFA12 subunit family.</text>
</comment>
<feature type="region of interest" description="Disordered" evidence="2">
    <location>
        <begin position="80"/>
        <end position="195"/>
    </location>
</feature>
<evidence type="ECO:0000313" key="3">
    <source>
        <dbReference type="EMBL" id="KAG8469125.1"/>
    </source>
</evidence>
<reference evidence="3" key="1">
    <citation type="submission" date="2021-05" db="EMBL/GenBank/DDBJ databases">
        <title>The genome of the haptophyte Pavlova lutheri (Diacronema luteri, Pavlovales) - a model for lipid biosynthesis in eukaryotic algae.</title>
        <authorList>
            <person name="Hulatt C.J."/>
            <person name="Posewitz M.C."/>
        </authorList>
    </citation>
    <scope>NUCLEOTIDE SEQUENCE</scope>
    <source>
        <strain evidence="3">NIVA-4/92</strain>
    </source>
</reference>
<comment type="caution">
    <text evidence="3">The sequence shown here is derived from an EMBL/GenBank/DDBJ whole genome shotgun (WGS) entry which is preliminary data.</text>
</comment>
<feature type="compositionally biased region" description="Basic and acidic residues" evidence="2">
    <location>
        <begin position="88"/>
        <end position="107"/>
    </location>
</feature>
<keyword evidence="4" id="KW-1185">Reference proteome</keyword>
<dbReference type="Proteomes" id="UP000751190">
    <property type="component" value="Unassembled WGS sequence"/>
</dbReference>
<organism evidence="3 4">
    <name type="scientific">Diacronema lutheri</name>
    <name type="common">Unicellular marine alga</name>
    <name type="synonym">Monochrysis lutheri</name>
    <dbReference type="NCBI Taxonomy" id="2081491"/>
    <lineage>
        <taxon>Eukaryota</taxon>
        <taxon>Haptista</taxon>
        <taxon>Haptophyta</taxon>
        <taxon>Pavlovophyceae</taxon>
        <taxon>Pavlovales</taxon>
        <taxon>Pavlovaceae</taxon>
        <taxon>Diacronema</taxon>
    </lineage>
</organism>
<evidence type="ECO:0008006" key="5">
    <source>
        <dbReference type="Google" id="ProtNLM"/>
    </source>
</evidence>
<dbReference type="Pfam" id="PF05071">
    <property type="entry name" value="NDUFA12"/>
    <property type="match status" value="1"/>
</dbReference>
<evidence type="ECO:0000256" key="1">
    <source>
        <dbReference type="ARBA" id="ARBA00007355"/>
    </source>
</evidence>